<dbReference type="Proteomes" id="UP000696280">
    <property type="component" value="Unassembled WGS sequence"/>
</dbReference>
<keyword evidence="2" id="KW-1185">Reference proteome</keyword>
<comment type="caution">
    <text evidence="1">The sequence shown here is derived from an EMBL/GenBank/DDBJ whole genome shotgun (WGS) entry which is preliminary data.</text>
</comment>
<accession>A0A9N9L7R3</accession>
<dbReference type="EMBL" id="CAJVRL010000096">
    <property type="protein sequence ID" value="CAG8960076.1"/>
    <property type="molecule type" value="Genomic_DNA"/>
</dbReference>
<evidence type="ECO:0000313" key="1">
    <source>
        <dbReference type="EMBL" id="CAG8960076.1"/>
    </source>
</evidence>
<reference evidence="1" key="1">
    <citation type="submission" date="2021-07" db="EMBL/GenBank/DDBJ databases">
        <authorList>
            <person name="Durling M."/>
        </authorList>
    </citation>
    <scope>NUCLEOTIDE SEQUENCE</scope>
</reference>
<evidence type="ECO:0000313" key="2">
    <source>
        <dbReference type="Proteomes" id="UP000696280"/>
    </source>
</evidence>
<dbReference type="AlphaFoldDB" id="A0A9N9L7R3"/>
<name>A0A9N9L7R3_9HELO</name>
<gene>
    <name evidence="1" type="ORF">HYFRA_00010554</name>
</gene>
<proteinExistence type="predicted"/>
<organism evidence="1 2">
    <name type="scientific">Hymenoscyphus fraxineus</name>
    <dbReference type="NCBI Taxonomy" id="746836"/>
    <lineage>
        <taxon>Eukaryota</taxon>
        <taxon>Fungi</taxon>
        <taxon>Dikarya</taxon>
        <taxon>Ascomycota</taxon>
        <taxon>Pezizomycotina</taxon>
        <taxon>Leotiomycetes</taxon>
        <taxon>Helotiales</taxon>
        <taxon>Helotiaceae</taxon>
        <taxon>Hymenoscyphus</taxon>
    </lineage>
</organism>
<protein>
    <submittedName>
        <fullName evidence="1">Uncharacterized protein</fullName>
    </submittedName>
</protein>
<sequence length="118" mass="13378">MAPRKPVKVTQKEDYFRLRPLGPMSHGKQRGVEEAFAVGRTLAALQYGALLSFVMENGLTLIPDPESHKGRWRMLATRDNGSNLTEEQETCISYIQLVEKSDDELGIREHAPCYEVQM</sequence>